<dbReference type="Gene3D" id="1.20.1440.120">
    <property type="entry name" value="Recombination protein O, C-terminal domain"/>
    <property type="match status" value="1"/>
</dbReference>
<evidence type="ECO:0000256" key="8">
    <source>
        <dbReference type="HAMAP-Rule" id="MF_00201"/>
    </source>
</evidence>
<dbReference type="GO" id="GO:0006310">
    <property type="term" value="P:DNA recombination"/>
    <property type="evidence" value="ECO:0007669"/>
    <property type="project" value="UniProtKB-UniRule"/>
</dbReference>
<keyword evidence="11" id="KW-1185">Reference proteome</keyword>
<dbReference type="GO" id="GO:0006302">
    <property type="term" value="P:double-strand break repair"/>
    <property type="evidence" value="ECO:0007669"/>
    <property type="project" value="TreeGrafter"/>
</dbReference>
<comment type="similarity">
    <text evidence="2 8">Belongs to the RecO family.</text>
</comment>
<comment type="function">
    <text evidence="1 8">Involved in DNA repair and RecF pathway recombination.</text>
</comment>
<evidence type="ECO:0000259" key="9">
    <source>
        <dbReference type="Pfam" id="PF11967"/>
    </source>
</evidence>
<evidence type="ECO:0000256" key="3">
    <source>
        <dbReference type="ARBA" id="ARBA00021310"/>
    </source>
</evidence>
<keyword evidence="5 8" id="KW-0233">DNA recombination</keyword>
<dbReference type="HAMAP" id="MF_00201">
    <property type="entry name" value="RecO"/>
    <property type="match status" value="1"/>
</dbReference>
<dbReference type="Pfam" id="PF02565">
    <property type="entry name" value="RecO_C"/>
    <property type="match status" value="1"/>
</dbReference>
<protein>
    <recommendedName>
        <fullName evidence="3 8">DNA repair protein RecO</fullName>
    </recommendedName>
    <alternativeName>
        <fullName evidence="7 8">Recombination protein O</fullName>
    </alternativeName>
</protein>
<dbReference type="RefSeq" id="WP_174605566.1">
    <property type="nucleotide sequence ID" value="NZ_CP054490.1"/>
</dbReference>
<dbReference type="InterPro" id="IPR003717">
    <property type="entry name" value="RecO"/>
</dbReference>
<dbReference type="AlphaFoldDB" id="A0A6N0HPB5"/>
<evidence type="ECO:0000256" key="5">
    <source>
        <dbReference type="ARBA" id="ARBA00023172"/>
    </source>
</evidence>
<dbReference type="PANTHER" id="PTHR33991">
    <property type="entry name" value="DNA REPAIR PROTEIN RECO"/>
    <property type="match status" value="1"/>
</dbReference>
<name>A0A6N0HPB5_9GAMM</name>
<gene>
    <name evidence="8 10" type="primary">recO</name>
    <name evidence="10" type="ORF">HUE58_02965</name>
</gene>
<feature type="domain" description="DNA replication/recombination mediator RecO N-terminal" evidence="9">
    <location>
        <begin position="6"/>
        <end position="72"/>
    </location>
</feature>
<dbReference type="InterPro" id="IPR012340">
    <property type="entry name" value="NA-bd_OB-fold"/>
</dbReference>
<evidence type="ECO:0000256" key="1">
    <source>
        <dbReference type="ARBA" id="ARBA00003065"/>
    </source>
</evidence>
<dbReference type="NCBIfam" id="TIGR00613">
    <property type="entry name" value="reco"/>
    <property type="match status" value="1"/>
</dbReference>
<evidence type="ECO:0000256" key="6">
    <source>
        <dbReference type="ARBA" id="ARBA00023204"/>
    </source>
</evidence>
<sequence>MIKVELTPAFLIHRRAFKNSSLLLDFFTRDFGKIRLVGRGLRGSKTNIQMFQNLSISFAGRGELKALSYWEIDDVPRNFKGEELILGMYVNELVSRLLHEQDPYSELFAQYQKFVSQMGRLKQSAKYWHLRIFENNLLTELGYGISFTEDINGNKIDQNSHYEYQPQAGFMRNSLGKISGKLINQLLIEAIEDVLDAQQLKVCRDLNRQRLSVLLGDKPLKSRSLFFIKQ</sequence>
<dbReference type="PANTHER" id="PTHR33991:SF1">
    <property type="entry name" value="DNA REPAIR PROTEIN RECO"/>
    <property type="match status" value="1"/>
</dbReference>
<dbReference type="Proteomes" id="UP000509429">
    <property type="component" value="Chromosome"/>
</dbReference>
<evidence type="ECO:0000256" key="7">
    <source>
        <dbReference type="ARBA" id="ARBA00033409"/>
    </source>
</evidence>
<dbReference type="InterPro" id="IPR042242">
    <property type="entry name" value="RecO_C"/>
</dbReference>
<dbReference type="GO" id="GO:0043590">
    <property type="term" value="C:bacterial nucleoid"/>
    <property type="evidence" value="ECO:0007669"/>
    <property type="project" value="TreeGrafter"/>
</dbReference>
<dbReference type="Pfam" id="PF11967">
    <property type="entry name" value="RecO_N"/>
    <property type="match status" value="1"/>
</dbReference>
<reference evidence="10 11" key="1">
    <citation type="submission" date="2020-05" db="EMBL/GenBank/DDBJ databases">
        <title>Horizontal transmission and recombination maintain forever young bacterial symbiont genomes.</title>
        <authorList>
            <person name="Russell S.L."/>
            <person name="Pepper-Tunick E."/>
            <person name="Svedberg J."/>
            <person name="Byrne A."/>
            <person name="Ruelas Castillo J."/>
            <person name="Vollmers C."/>
            <person name="Beinart R.A."/>
            <person name="Corbett-Detig R."/>
        </authorList>
    </citation>
    <scope>NUCLEOTIDE SEQUENCE [LARGE SCALE GENOMIC DNA]</scope>
    <source>
        <strain evidence="10">JDF_Ridge</strain>
    </source>
</reference>
<evidence type="ECO:0000256" key="4">
    <source>
        <dbReference type="ARBA" id="ARBA00022763"/>
    </source>
</evidence>
<keyword evidence="6 8" id="KW-0234">DNA repair</keyword>
<evidence type="ECO:0000256" key="2">
    <source>
        <dbReference type="ARBA" id="ARBA00007452"/>
    </source>
</evidence>
<dbReference type="InterPro" id="IPR022572">
    <property type="entry name" value="DNA_rep/recomb_RecO_N"/>
</dbReference>
<evidence type="ECO:0000313" key="10">
    <source>
        <dbReference type="EMBL" id="QKQ24127.1"/>
    </source>
</evidence>
<keyword evidence="4 8" id="KW-0227">DNA damage</keyword>
<dbReference type="Gene3D" id="2.40.50.140">
    <property type="entry name" value="Nucleic acid-binding proteins"/>
    <property type="match status" value="1"/>
</dbReference>
<organism evidence="10 11">
    <name type="scientific">Candidatus Ruthia endofausta</name>
    <dbReference type="NCBI Taxonomy" id="2738852"/>
    <lineage>
        <taxon>Bacteria</taxon>
        <taxon>Pseudomonadati</taxon>
        <taxon>Pseudomonadota</taxon>
        <taxon>Gammaproteobacteria</taxon>
        <taxon>Candidatus Pseudothioglobaceae</taxon>
        <taxon>Candidatus Ruthturnera</taxon>
    </lineage>
</organism>
<dbReference type="EMBL" id="CP054490">
    <property type="protein sequence ID" value="QKQ24127.1"/>
    <property type="molecule type" value="Genomic_DNA"/>
</dbReference>
<dbReference type="KEGG" id="reo:HUE58_02965"/>
<accession>A0A6N0HPB5</accession>
<dbReference type="SUPFAM" id="SSF50249">
    <property type="entry name" value="Nucleic acid-binding proteins"/>
    <property type="match status" value="1"/>
</dbReference>
<evidence type="ECO:0000313" key="11">
    <source>
        <dbReference type="Proteomes" id="UP000509429"/>
    </source>
</evidence>
<proteinExistence type="inferred from homology"/>